<dbReference type="Proteomes" id="UP000262379">
    <property type="component" value="Unassembled WGS sequence"/>
</dbReference>
<dbReference type="GO" id="GO:0004497">
    <property type="term" value="F:monooxygenase activity"/>
    <property type="evidence" value="ECO:0007669"/>
    <property type="project" value="UniProtKB-KW"/>
</dbReference>
<dbReference type="SUPFAM" id="SSF54909">
    <property type="entry name" value="Dimeric alpha+beta barrel"/>
    <property type="match status" value="1"/>
</dbReference>
<dbReference type="AlphaFoldDB" id="A0A371XCG3"/>
<keyword evidence="3" id="KW-1185">Reference proteome</keyword>
<gene>
    <name evidence="2" type="ORF">DY251_13765</name>
</gene>
<dbReference type="InterPro" id="IPR007138">
    <property type="entry name" value="ABM_dom"/>
</dbReference>
<name>A0A371XCG3_9HYPH</name>
<feature type="domain" description="ABM" evidence="1">
    <location>
        <begin position="4"/>
        <end position="98"/>
    </location>
</feature>
<proteinExistence type="predicted"/>
<dbReference type="RefSeq" id="WP_116624492.1">
    <property type="nucleotide sequence ID" value="NZ_QURN01000010.1"/>
</dbReference>
<evidence type="ECO:0000313" key="2">
    <source>
        <dbReference type="EMBL" id="RFC66910.1"/>
    </source>
</evidence>
<protein>
    <submittedName>
        <fullName evidence="2">Antibiotic biosynthesis monooxygenase</fullName>
    </submittedName>
</protein>
<evidence type="ECO:0000313" key="3">
    <source>
        <dbReference type="Proteomes" id="UP000262379"/>
    </source>
</evidence>
<keyword evidence="2" id="KW-0560">Oxidoreductase</keyword>
<dbReference type="EMBL" id="QURN01000010">
    <property type="protein sequence ID" value="RFC66910.1"/>
    <property type="molecule type" value="Genomic_DNA"/>
</dbReference>
<reference evidence="3" key="1">
    <citation type="submission" date="2018-08" db="EMBL/GenBank/DDBJ databases">
        <authorList>
            <person name="Im W.T."/>
        </authorList>
    </citation>
    <scope>NUCLEOTIDE SEQUENCE [LARGE SCALE GENOMIC DNA]</scope>
    <source>
        <strain evidence="3">LA-28</strain>
    </source>
</reference>
<accession>A0A371XCG3</accession>
<keyword evidence="2" id="KW-0503">Monooxygenase</keyword>
<dbReference type="Gene3D" id="3.30.70.100">
    <property type="match status" value="1"/>
</dbReference>
<comment type="caution">
    <text evidence="2">The sequence shown here is derived from an EMBL/GenBank/DDBJ whole genome shotgun (WGS) entry which is preliminary data.</text>
</comment>
<sequence>MPEVAIIVEFETLEGAEPEFLRIMQDHAQRTLDEEEGCLRFEVYKPIDEDGAPIPNRVMIDELYADQAAVESHHLNPRMSAFRLIVDPLLKSRKRLVARAIAEREMEQGILPSELNAANDD</sequence>
<dbReference type="PROSITE" id="PS51725">
    <property type="entry name" value="ABM"/>
    <property type="match status" value="1"/>
</dbReference>
<dbReference type="Pfam" id="PF03992">
    <property type="entry name" value="ABM"/>
    <property type="match status" value="1"/>
</dbReference>
<dbReference type="InterPro" id="IPR011008">
    <property type="entry name" value="Dimeric_a/b-barrel"/>
</dbReference>
<organism evidence="2 3">
    <name type="scientific">Mesorhizobium denitrificans</name>
    <dbReference type="NCBI Taxonomy" id="2294114"/>
    <lineage>
        <taxon>Bacteria</taxon>
        <taxon>Pseudomonadati</taxon>
        <taxon>Pseudomonadota</taxon>
        <taxon>Alphaproteobacteria</taxon>
        <taxon>Hyphomicrobiales</taxon>
        <taxon>Phyllobacteriaceae</taxon>
        <taxon>Mesorhizobium</taxon>
    </lineage>
</organism>
<evidence type="ECO:0000259" key="1">
    <source>
        <dbReference type="PROSITE" id="PS51725"/>
    </source>
</evidence>